<sequence>MDEIPGAYNQAFELDGHMEVEDGSDDEVTGLREGMVAVTLSKDVKWRIRDPWINSLVVKVYGRVVGYHFLQAKLLALWKPTGKLDFIDLGRDFYLIRFGLKEDYSAVLEKGPWFVGENFLSIRPWEPNFKPFSANVTSIVVWVRFLELPIEYYDMEILKQIGKSVGHVLRIDTHTATETKERYARLCIQVDINKPLITSVVLGGREQPICYEGIHRLYFACGRIGHWREACPYVDKQDRTSSLNGVMEGSDLTRREVEARLGQKREEISKDKGQNNNGMAQRKNSVNSIKGKMDFTRNRAITSSGNVARELQTQPLQFEQKVLEPLSLQESPLSSLGHTNVETKFHFSATLRNTVGQKSQGGGVVQCKVEENLGDHLPTDEIECKGGEITTHTMRDKAIGMLDREKNVGDNADFHQHHE</sequence>
<dbReference type="PANTHER" id="PTHR31286">
    <property type="entry name" value="GLYCINE-RICH CELL WALL STRUCTURAL PROTEIN 1.8-LIKE"/>
    <property type="match status" value="1"/>
</dbReference>
<dbReference type="InterPro" id="IPR025558">
    <property type="entry name" value="DUF4283"/>
</dbReference>
<protein>
    <recommendedName>
        <fullName evidence="1">DUF4283 domain-containing protein</fullName>
    </recommendedName>
</protein>
<evidence type="ECO:0000313" key="3">
    <source>
        <dbReference type="Proteomes" id="UP001459277"/>
    </source>
</evidence>
<accession>A0AAW2CUR7</accession>
<gene>
    <name evidence="2" type="ORF">SO802_014532</name>
</gene>
<reference evidence="2 3" key="1">
    <citation type="submission" date="2024-01" db="EMBL/GenBank/DDBJ databases">
        <title>A telomere-to-telomere, gap-free genome of sweet tea (Lithocarpus litseifolius).</title>
        <authorList>
            <person name="Zhou J."/>
        </authorList>
    </citation>
    <scope>NUCLEOTIDE SEQUENCE [LARGE SCALE GENOMIC DNA]</scope>
    <source>
        <strain evidence="2">Zhou-2022a</strain>
        <tissue evidence="2">Leaf</tissue>
    </source>
</reference>
<dbReference type="InterPro" id="IPR040256">
    <property type="entry name" value="At4g02000-like"/>
</dbReference>
<organism evidence="2 3">
    <name type="scientific">Lithocarpus litseifolius</name>
    <dbReference type="NCBI Taxonomy" id="425828"/>
    <lineage>
        <taxon>Eukaryota</taxon>
        <taxon>Viridiplantae</taxon>
        <taxon>Streptophyta</taxon>
        <taxon>Embryophyta</taxon>
        <taxon>Tracheophyta</taxon>
        <taxon>Spermatophyta</taxon>
        <taxon>Magnoliopsida</taxon>
        <taxon>eudicotyledons</taxon>
        <taxon>Gunneridae</taxon>
        <taxon>Pentapetalae</taxon>
        <taxon>rosids</taxon>
        <taxon>fabids</taxon>
        <taxon>Fagales</taxon>
        <taxon>Fagaceae</taxon>
        <taxon>Lithocarpus</taxon>
    </lineage>
</organism>
<evidence type="ECO:0000313" key="2">
    <source>
        <dbReference type="EMBL" id="KAL0000751.1"/>
    </source>
</evidence>
<feature type="domain" description="DUF4283" evidence="1">
    <location>
        <begin position="52"/>
        <end position="131"/>
    </location>
</feature>
<dbReference type="Proteomes" id="UP001459277">
    <property type="component" value="Unassembled WGS sequence"/>
</dbReference>
<dbReference type="EMBL" id="JAZDWU010000005">
    <property type="protein sequence ID" value="KAL0000751.1"/>
    <property type="molecule type" value="Genomic_DNA"/>
</dbReference>
<dbReference type="AlphaFoldDB" id="A0AAW2CUR7"/>
<proteinExistence type="predicted"/>
<keyword evidence="3" id="KW-1185">Reference proteome</keyword>
<comment type="caution">
    <text evidence="2">The sequence shown here is derived from an EMBL/GenBank/DDBJ whole genome shotgun (WGS) entry which is preliminary data.</text>
</comment>
<dbReference type="Pfam" id="PF14111">
    <property type="entry name" value="DUF4283"/>
    <property type="match status" value="1"/>
</dbReference>
<dbReference type="PANTHER" id="PTHR31286:SF99">
    <property type="entry name" value="DUF4283 DOMAIN-CONTAINING PROTEIN"/>
    <property type="match status" value="1"/>
</dbReference>
<name>A0AAW2CUR7_9ROSI</name>
<evidence type="ECO:0000259" key="1">
    <source>
        <dbReference type="Pfam" id="PF14111"/>
    </source>
</evidence>